<keyword evidence="2 3" id="KW-0143">Chaperone</keyword>
<comment type="subunit">
    <text evidence="3">UreD, UreF and UreG form a complex that acts as a GTP-hydrolysis-dependent molecular chaperone, activating the urease apoprotein by helping to assemble the nickel containing metallocenter of UreC. The UreE protein probably delivers the nickel.</text>
</comment>
<dbReference type="HAMAP" id="MF_01384">
    <property type="entry name" value="UreD"/>
    <property type="match status" value="1"/>
</dbReference>
<dbReference type="GO" id="GO:0005737">
    <property type="term" value="C:cytoplasm"/>
    <property type="evidence" value="ECO:0007669"/>
    <property type="project" value="UniProtKB-SubCell"/>
</dbReference>
<comment type="function">
    <text evidence="3">Required for maturation of urease via the functional incorporation of the urease nickel metallocenter.</text>
</comment>
<evidence type="ECO:0000313" key="4">
    <source>
        <dbReference type="EMBL" id="NDP48064.1"/>
    </source>
</evidence>
<comment type="caution">
    <text evidence="4">The sequence shown here is derived from an EMBL/GenBank/DDBJ whole genome shotgun (WGS) entry which is preliminary data.</text>
</comment>
<reference evidence="4 5" key="1">
    <citation type="submission" date="2019-09" db="EMBL/GenBank/DDBJ databases">
        <title>H2 Metabolism Revealed by Metagenomic Analysis in Subglacial Sediment of East Antarctica.</title>
        <authorList>
            <person name="Yang Z."/>
            <person name="Zhang Y."/>
            <person name="Lv Y."/>
            <person name="Yan W."/>
            <person name="Xiao X."/>
            <person name="Sun B."/>
            <person name="Ma H."/>
        </authorList>
    </citation>
    <scope>NUCLEOTIDE SEQUENCE [LARGE SCALE GENOMIC DNA]</scope>
    <source>
        <strain evidence="4">Bin2_2</strain>
    </source>
</reference>
<comment type="similarity">
    <text evidence="1 3">Belongs to the UreD family.</text>
</comment>
<dbReference type="EMBL" id="JAAFGW010000077">
    <property type="protein sequence ID" value="NDP48064.1"/>
    <property type="molecule type" value="Genomic_DNA"/>
</dbReference>
<evidence type="ECO:0000256" key="1">
    <source>
        <dbReference type="ARBA" id="ARBA00007177"/>
    </source>
</evidence>
<dbReference type="GO" id="GO:0016151">
    <property type="term" value="F:nickel cation binding"/>
    <property type="evidence" value="ECO:0007669"/>
    <property type="project" value="UniProtKB-UniRule"/>
</dbReference>
<dbReference type="PANTHER" id="PTHR33643">
    <property type="entry name" value="UREASE ACCESSORY PROTEIN D"/>
    <property type="match status" value="1"/>
</dbReference>
<name>A0A7C9NZH3_9PROT</name>
<evidence type="ECO:0000313" key="5">
    <source>
        <dbReference type="Proteomes" id="UP000483432"/>
    </source>
</evidence>
<protein>
    <recommendedName>
        <fullName evidence="3">Urease accessory protein UreD</fullName>
    </recommendedName>
</protein>
<sequence length="281" mass="30111">MNLAEPFASTWHAHLSLGFEKRETATILARREHVGPLRVQKPLYPEGEAVCHAIVLHPPSGIVGGDELEIDVRVGPGAHALLTTPGASKWYRSAGAWARQRLSLTVDAGGVLEWLPQESIVFDAARAAMSSSIDLHAEARFIGMEVLCLGRRASGEAFANGAVHLGTRVQRAGQPIWLERGQMEGGSGLLNSPAGLAGFSISGTLLVVAPHIKSGLLAACREIPLQEAGARSGLTQLPDMLVARYLGHSSEAARHWFAALWQQLRPALIGRAAQTPRIWNT</sequence>
<dbReference type="AlphaFoldDB" id="A0A7C9NZH3"/>
<evidence type="ECO:0000256" key="3">
    <source>
        <dbReference type="HAMAP-Rule" id="MF_01384"/>
    </source>
</evidence>
<dbReference type="Proteomes" id="UP000483432">
    <property type="component" value="Unassembled WGS sequence"/>
</dbReference>
<evidence type="ECO:0000256" key="2">
    <source>
        <dbReference type="ARBA" id="ARBA00023186"/>
    </source>
</evidence>
<accession>A0A7C9NZH3</accession>
<dbReference type="PANTHER" id="PTHR33643:SF1">
    <property type="entry name" value="UREASE ACCESSORY PROTEIN D"/>
    <property type="match status" value="1"/>
</dbReference>
<proteinExistence type="inferred from homology"/>
<keyword evidence="3" id="KW-0963">Cytoplasm</keyword>
<comment type="subcellular location">
    <subcellularLocation>
        <location evidence="3">Cytoplasm</location>
    </subcellularLocation>
</comment>
<keyword evidence="3" id="KW-0996">Nickel insertion</keyword>
<dbReference type="Pfam" id="PF01774">
    <property type="entry name" value="UreD"/>
    <property type="match status" value="1"/>
</dbReference>
<dbReference type="InterPro" id="IPR002669">
    <property type="entry name" value="UreD"/>
</dbReference>
<organism evidence="4 5">
    <name type="scientific">Sulfuriferula multivorans</name>
    <dbReference type="NCBI Taxonomy" id="1559896"/>
    <lineage>
        <taxon>Bacteria</taxon>
        <taxon>Pseudomonadati</taxon>
        <taxon>Pseudomonadota</taxon>
        <taxon>Betaproteobacteria</taxon>
        <taxon>Nitrosomonadales</taxon>
        <taxon>Sulfuricellaceae</taxon>
        <taxon>Sulfuriferula</taxon>
    </lineage>
</organism>
<gene>
    <name evidence="3" type="primary">ureD</name>
    <name evidence="4" type="ORF">GZ085_06645</name>
</gene>